<evidence type="ECO:0000256" key="3">
    <source>
        <dbReference type="ARBA" id="ARBA00023169"/>
    </source>
</evidence>
<dbReference type="Pfam" id="PF17101">
    <property type="entry name" value="Stealth_CR1"/>
    <property type="match status" value="1"/>
</dbReference>
<reference evidence="6 7" key="1">
    <citation type="submission" date="2017-05" db="EMBL/GenBank/DDBJ databases">
        <title>Whole genome sequencing of Yersinia kristensenii.</title>
        <authorList>
            <person name="Campioni F."/>
        </authorList>
    </citation>
    <scope>NUCLEOTIDE SEQUENCE [LARGE SCALE GENOMIC DNA]</scope>
    <source>
        <strain evidence="6 7">CFSAN060536</strain>
    </source>
</reference>
<comment type="similarity">
    <text evidence="1">Belongs to the stealth family.</text>
</comment>
<protein>
    <submittedName>
        <fullName evidence="6">Capsule biosynthesis protein CapC</fullName>
    </submittedName>
</protein>
<dbReference type="Pfam" id="PF11380">
    <property type="entry name" value="Stealth_CR2"/>
    <property type="match status" value="1"/>
</dbReference>
<dbReference type="InterPro" id="IPR047141">
    <property type="entry name" value="Stealth"/>
</dbReference>
<evidence type="ECO:0000256" key="1">
    <source>
        <dbReference type="ARBA" id="ARBA00007583"/>
    </source>
</evidence>
<gene>
    <name evidence="6" type="ORF">CBW57_01400</name>
</gene>
<dbReference type="PANTHER" id="PTHR24045:SF0">
    <property type="entry name" value="N-ACETYLGLUCOSAMINE-1-PHOSPHOTRANSFERASE SUBUNITS ALPHA_BETA"/>
    <property type="match status" value="1"/>
</dbReference>
<proteinExistence type="inferred from homology"/>
<accession>A0A209AD18</accession>
<feature type="domain" description="Stealth protein CR2 conserved region 2" evidence="4">
    <location>
        <begin position="96"/>
        <end position="198"/>
    </location>
</feature>
<keyword evidence="3" id="KW-0270">Exopolysaccharide synthesis</keyword>
<name>A0A209AD18_YERIN</name>
<evidence type="ECO:0000259" key="5">
    <source>
        <dbReference type="Pfam" id="PF17101"/>
    </source>
</evidence>
<dbReference type="InterPro" id="IPR021520">
    <property type="entry name" value="Stealth_CR2"/>
</dbReference>
<evidence type="ECO:0000313" key="7">
    <source>
        <dbReference type="Proteomes" id="UP000196440"/>
    </source>
</evidence>
<keyword evidence="2" id="KW-0808">Transferase</keyword>
<dbReference type="RefSeq" id="WP_087815207.1">
    <property type="nucleotide sequence ID" value="NZ_CBCPKE010000013.1"/>
</dbReference>
<evidence type="ECO:0000256" key="2">
    <source>
        <dbReference type="ARBA" id="ARBA00022679"/>
    </source>
</evidence>
<feature type="domain" description="Stealth protein CR1 conserved region 1" evidence="5">
    <location>
        <begin position="55"/>
        <end position="79"/>
    </location>
</feature>
<evidence type="ECO:0000313" key="6">
    <source>
        <dbReference type="EMBL" id="OVZ90651.1"/>
    </source>
</evidence>
<dbReference type="AlphaFoldDB" id="A0A209AD18"/>
<dbReference type="GO" id="GO:0016772">
    <property type="term" value="F:transferase activity, transferring phosphorus-containing groups"/>
    <property type="evidence" value="ECO:0007669"/>
    <property type="project" value="InterPro"/>
</dbReference>
<dbReference type="Proteomes" id="UP000196440">
    <property type="component" value="Unassembled WGS sequence"/>
</dbReference>
<dbReference type="EMBL" id="NHOI01000001">
    <property type="protein sequence ID" value="OVZ90651.1"/>
    <property type="molecule type" value="Genomic_DNA"/>
</dbReference>
<sequence length="370" mass="43581">MKKIKKFLKSPGVFFRDYFNKKYPIIRNEVFCPEIEEEILIRHDLSMEKLINIDFPIDVVFTWVDDSDIEWQQRYQKYKSLADSNTLGKHATDKARFSNHDELRYSIKSVELYLPWVRHIYIVTDNQRPQWLQTDERIKIVDHSEIIESHYLPTFNSHVIEAYLHKIPGLAEHFIYFNDDVFVARPLPAGHFFKGNGLASLFLSQKSLTNMQARGTDTPTLSASHNAVEIFDKDFQIAIDTPLVHTYVPLRKSIFEKSWKLYEYEIRKFLPNKFRTNNDMNLATFFVPWMSYIQGEATPVRDICYYFNIRSTAARSSFKALKIAKKEGCMPHSFCANDFNTQKAPFANYKSLLNTELKYHFESENDSNEK</sequence>
<comment type="caution">
    <text evidence="6">The sequence shown here is derived from an EMBL/GenBank/DDBJ whole genome shotgun (WGS) entry which is preliminary data.</text>
</comment>
<evidence type="ECO:0000259" key="4">
    <source>
        <dbReference type="Pfam" id="PF11380"/>
    </source>
</evidence>
<dbReference type="InterPro" id="IPR031358">
    <property type="entry name" value="Stealth_CR1"/>
</dbReference>
<dbReference type="PANTHER" id="PTHR24045">
    <property type="match status" value="1"/>
</dbReference>
<dbReference type="GO" id="GO:0000271">
    <property type="term" value="P:polysaccharide biosynthetic process"/>
    <property type="evidence" value="ECO:0007669"/>
    <property type="project" value="UniProtKB-KW"/>
</dbReference>
<organism evidence="6 7">
    <name type="scientific">Yersinia intermedia</name>
    <dbReference type="NCBI Taxonomy" id="631"/>
    <lineage>
        <taxon>Bacteria</taxon>
        <taxon>Pseudomonadati</taxon>
        <taxon>Pseudomonadota</taxon>
        <taxon>Gammaproteobacteria</taxon>
        <taxon>Enterobacterales</taxon>
        <taxon>Yersiniaceae</taxon>
        <taxon>Yersinia</taxon>
    </lineage>
</organism>